<organism evidence="2 3">
    <name type="scientific">Saponaria officinalis</name>
    <name type="common">Common soapwort</name>
    <name type="synonym">Lychnis saponaria</name>
    <dbReference type="NCBI Taxonomy" id="3572"/>
    <lineage>
        <taxon>Eukaryota</taxon>
        <taxon>Viridiplantae</taxon>
        <taxon>Streptophyta</taxon>
        <taxon>Embryophyta</taxon>
        <taxon>Tracheophyta</taxon>
        <taxon>Spermatophyta</taxon>
        <taxon>Magnoliopsida</taxon>
        <taxon>eudicotyledons</taxon>
        <taxon>Gunneridae</taxon>
        <taxon>Pentapetalae</taxon>
        <taxon>Caryophyllales</taxon>
        <taxon>Caryophyllaceae</taxon>
        <taxon>Caryophylleae</taxon>
        <taxon>Saponaria</taxon>
    </lineage>
</organism>
<keyword evidence="1" id="KW-1133">Transmembrane helix</keyword>
<feature type="transmembrane region" description="Helical" evidence="1">
    <location>
        <begin position="106"/>
        <end position="123"/>
    </location>
</feature>
<keyword evidence="3" id="KW-1185">Reference proteome</keyword>
<keyword evidence="1" id="KW-0812">Transmembrane</keyword>
<accession>A0AAW1HKE5</accession>
<proteinExistence type="predicted"/>
<reference evidence="2" key="1">
    <citation type="submission" date="2024-03" db="EMBL/GenBank/DDBJ databases">
        <title>WGS assembly of Saponaria officinalis var. Norfolk2.</title>
        <authorList>
            <person name="Jenkins J."/>
            <person name="Shu S."/>
            <person name="Grimwood J."/>
            <person name="Barry K."/>
            <person name="Goodstein D."/>
            <person name="Schmutz J."/>
            <person name="Leebens-Mack J."/>
            <person name="Osbourn A."/>
        </authorList>
    </citation>
    <scope>NUCLEOTIDE SEQUENCE [LARGE SCALE GENOMIC DNA]</scope>
    <source>
        <strain evidence="2">JIC</strain>
    </source>
</reference>
<name>A0AAW1HKE5_SAPOF</name>
<dbReference type="EMBL" id="JBDFQZ010000011">
    <property type="protein sequence ID" value="KAK9676920.1"/>
    <property type="molecule type" value="Genomic_DNA"/>
</dbReference>
<evidence type="ECO:0008006" key="4">
    <source>
        <dbReference type="Google" id="ProtNLM"/>
    </source>
</evidence>
<gene>
    <name evidence="2" type="ORF">RND81_11G109700</name>
</gene>
<dbReference type="Proteomes" id="UP001443914">
    <property type="component" value="Unassembled WGS sequence"/>
</dbReference>
<protein>
    <recommendedName>
        <fullName evidence="4">Zinc finger GRF-type domain-containing protein</fullName>
    </recommendedName>
</protein>
<evidence type="ECO:0000313" key="3">
    <source>
        <dbReference type="Proteomes" id="UP001443914"/>
    </source>
</evidence>
<keyword evidence="1" id="KW-0472">Membrane</keyword>
<sequence length="124" mass="14376">MSSFSSFSSNPIEGLEFRNQPCNLCRRNAVIKISGSRSNPRKAYFKCLECDNFVKWVSDEHVIVTKSFKSKPSIEEFEISSSDGISELLVGFNRDVLDFFKYMKRFMKIVVFMFFFVVVVVVLK</sequence>
<dbReference type="AlphaFoldDB" id="A0AAW1HKE5"/>
<evidence type="ECO:0000313" key="2">
    <source>
        <dbReference type="EMBL" id="KAK9676920.1"/>
    </source>
</evidence>
<evidence type="ECO:0000256" key="1">
    <source>
        <dbReference type="SAM" id="Phobius"/>
    </source>
</evidence>
<comment type="caution">
    <text evidence="2">The sequence shown here is derived from an EMBL/GenBank/DDBJ whole genome shotgun (WGS) entry which is preliminary data.</text>
</comment>